<dbReference type="OrthoDB" id="3562068at2759"/>
<sequence>MGYSPILIHSVTPDKHLQRKETNSTHKENSTSKIRSSKEKKFIPSNSILINQISEIPTQPKKVEERKKSPEKLNSLDPDTAAKSIYLVSED</sequence>
<dbReference type="Proteomes" id="UP000286134">
    <property type="component" value="Unassembled WGS sequence"/>
</dbReference>
<comment type="caution">
    <text evidence="2">The sequence shown here is derived from an EMBL/GenBank/DDBJ whole genome shotgun (WGS) entry which is preliminary data.</text>
</comment>
<feature type="compositionally biased region" description="Basic and acidic residues" evidence="1">
    <location>
        <begin position="61"/>
        <end position="71"/>
    </location>
</feature>
<organism evidence="2 3">
    <name type="scientific">Erysiphe neolycopersici</name>
    <dbReference type="NCBI Taxonomy" id="212602"/>
    <lineage>
        <taxon>Eukaryota</taxon>
        <taxon>Fungi</taxon>
        <taxon>Dikarya</taxon>
        <taxon>Ascomycota</taxon>
        <taxon>Pezizomycotina</taxon>
        <taxon>Leotiomycetes</taxon>
        <taxon>Erysiphales</taxon>
        <taxon>Erysiphaceae</taxon>
        <taxon>Erysiphe</taxon>
    </lineage>
</organism>
<reference evidence="2 3" key="1">
    <citation type="journal article" date="2018" name="BMC Genomics">
        <title>Comparative genome analyses reveal sequence features reflecting distinct modes of host-adaptation between dicot and monocot powdery mildew.</title>
        <authorList>
            <person name="Wu Y."/>
            <person name="Ma X."/>
            <person name="Pan Z."/>
            <person name="Kale S.D."/>
            <person name="Song Y."/>
            <person name="King H."/>
            <person name="Zhang Q."/>
            <person name="Presley C."/>
            <person name="Deng X."/>
            <person name="Wei C.I."/>
            <person name="Xiao S."/>
        </authorList>
    </citation>
    <scope>NUCLEOTIDE SEQUENCE [LARGE SCALE GENOMIC DNA]</scope>
    <source>
        <strain evidence="2">UMSG2</strain>
    </source>
</reference>
<evidence type="ECO:0000313" key="2">
    <source>
        <dbReference type="EMBL" id="RKF62824.1"/>
    </source>
</evidence>
<evidence type="ECO:0000256" key="1">
    <source>
        <dbReference type="SAM" id="MobiDB-lite"/>
    </source>
</evidence>
<protein>
    <submittedName>
        <fullName evidence="2">Uncharacterized protein</fullName>
    </submittedName>
</protein>
<dbReference type="AlphaFoldDB" id="A0A420HZG2"/>
<feature type="compositionally biased region" description="Polar residues" evidence="1">
    <location>
        <begin position="44"/>
        <end position="57"/>
    </location>
</feature>
<proteinExistence type="predicted"/>
<gene>
    <name evidence="2" type="ORF">OnM2_030072</name>
</gene>
<keyword evidence="3" id="KW-1185">Reference proteome</keyword>
<feature type="region of interest" description="Disordered" evidence="1">
    <location>
        <begin position="1"/>
        <end position="91"/>
    </location>
</feature>
<dbReference type="EMBL" id="MCFK01003035">
    <property type="protein sequence ID" value="RKF62824.1"/>
    <property type="molecule type" value="Genomic_DNA"/>
</dbReference>
<evidence type="ECO:0000313" key="3">
    <source>
        <dbReference type="Proteomes" id="UP000286134"/>
    </source>
</evidence>
<accession>A0A420HZG2</accession>
<feature type="compositionally biased region" description="Basic and acidic residues" evidence="1">
    <location>
        <begin position="12"/>
        <end position="42"/>
    </location>
</feature>
<name>A0A420HZG2_9PEZI</name>